<dbReference type="InterPro" id="IPR036188">
    <property type="entry name" value="FAD/NAD-bd_sf"/>
</dbReference>
<comment type="caution">
    <text evidence="6">The sequence shown here is derived from an EMBL/GenBank/DDBJ whole genome shotgun (WGS) entry which is preliminary data.</text>
</comment>
<keyword evidence="3" id="KW-0274">FAD</keyword>
<evidence type="ECO:0000256" key="2">
    <source>
        <dbReference type="ARBA" id="ARBA00022630"/>
    </source>
</evidence>
<dbReference type="SUPFAM" id="SSF56425">
    <property type="entry name" value="Succinate dehydrogenase/fumarate reductase flavoprotein, catalytic domain"/>
    <property type="match status" value="1"/>
</dbReference>
<dbReference type="Proteomes" id="UP000253752">
    <property type="component" value="Unassembled WGS sequence"/>
</dbReference>
<dbReference type="PANTHER" id="PTHR43400:SF7">
    <property type="entry name" value="FAD-DEPENDENT OXIDOREDUCTASE 2 FAD BINDING DOMAIN-CONTAINING PROTEIN"/>
    <property type="match status" value="1"/>
</dbReference>
<dbReference type="Gene3D" id="3.50.50.60">
    <property type="entry name" value="FAD/NAD(P)-binding domain"/>
    <property type="match status" value="1"/>
</dbReference>
<evidence type="ECO:0000256" key="1">
    <source>
        <dbReference type="ARBA" id="ARBA00001974"/>
    </source>
</evidence>
<dbReference type="Proteomes" id="UP000253857">
    <property type="component" value="Unassembled WGS sequence"/>
</dbReference>
<keyword evidence="4" id="KW-0560">Oxidoreductase</keyword>
<dbReference type="PANTHER" id="PTHR43400">
    <property type="entry name" value="FUMARATE REDUCTASE"/>
    <property type="match status" value="1"/>
</dbReference>
<name>A0A369MUB1_EGGLN</name>
<evidence type="ECO:0000259" key="5">
    <source>
        <dbReference type="Pfam" id="PF00890"/>
    </source>
</evidence>
<evidence type="ECO:0000313" key="8">
    <source>
        <dbReference type="EMBL" id="RDC39153.1"/>
    </source>
</evidence>
<dbReference type="AlphaFoldDB" id="A0A369MUB1"/>
<dbReference type="InterPro" id="IPR027477">
    <property type="entry name" value="Succ_DH/fumarate_Rdtase_cat_sf"/>
</dbReference>
<dbReference type="Proteomes" id="UP000253915">
    <property type="component" value="Unassembled WGS sequence"/>
</dbReference>
<dbReference type="Pfam" id="PF00890">
    <property type="entry name" value="FAD_binding_2"/>
    <property type="match status" value="1"/>
</dbReference>
<proteinExistence type="predicted"/>
<dbReference type="EMBL" id="PPUQ01000006">
    <property type="protein sequence ID" value="RDC39153.1"/>
    <property type="molecule type" value="Genomic_DNA"/>
</dbReference>
<dbReference type="GO" id="GO:0033765">
    <property type="term" value="F:steroid dehydrogenase activity, acting on the CH-CH group of donors"/>
    <property type="evidence" value="ECO:0007669"/>
    <property type="project" value="UniProtKB-ARBA"/>
</dbReference>
<gene>
    <name evidence="8" type="ORF">C1853_06005</name>
    <name evidence="7" type="ORF">C1871_08160</name>
    <name evidence="6" type="ORF">C1872_05445</name>
</gene>
<dbReference type="EMBL" id="PPTY01000011">
    <property type="protein sequence ID" value="RDB85463.1"/>
    <property type="molecule type" value="Genomic_DNA"/>
</dbReference>
<dbReference type="SUPFAM" id="SSF51905">
    <property type="entry name" value="FAD/NAD(P)-binding domain"/>
    <property type="match status" value="1"/>
</dbReference>
<dbReference type="GeneID" id="69511522"/>
<evidence type="ECO:0000313" key="6">
    <source>
        <dbReference type="EMBL" id="RDB80366.1"/>
    </source>
</evidence>
<evidence type="ECO:0000313" key="11">
    <source>
        <dbReference type="Proteomes" id="UP000253915"/>
    </source>
</evidence>
<comment type="cofactor">
    <cofactor evidence="1">
        <name>FAD</name>
        <dbReference type="ChEBI" id="CHEBI:57692"/>
    </cofactor>
</comment>
<dbReference type="OMA" id="WNDIHED"/>
<evidence type="ECO:0000313" key="9">
    <source>
        <dbReference type="Proteomes" id="UP000253752"/>
    </source>
</evidence>
<protein>
    <submittedName>
        <fullName evidence="6">FAD-binding protein</fullName>
    </submittedName>
</protein>
<dbReference type="InterPro" id="IPR006311">
    <property type="entry name" value="TAT_signal"/>
</dbReference>
<dbReference type="PROSITE" id="PS51318">
    <property type="entry name" value="TAT"/>
    <property type="match status" value="1"/>
</dbReference>
<evidence type="ECO:0000256" key="3">
    <source>
        <dbReference type="ARBA" id="ARBA00022827"/>
    </source>
</evidence>
<evidence type="ECO:0000256" key="4">
    <source>
        <dbReference type="ARBA" id="ARBA00023002"/>
    </source>
</evidence>
<evidence type="ECO:0000313" key="7">
    <source>
        <dbReference type="EMBL" id="RDB85463.1"/>
    </source>
</evidence>
<dbReference type="InterPro" id="IPR050315">
    <property type="entry name" value="FAD-oxidoreductase_2"/>
</dbReference>
<organism evidence="6 9">
    <name type="scientific">Eggerthella lenta</name>
    <name type="common">Eubacterium lentum</name>
    <dbReference type="NCBI Taxonomy" id="84112"/>
    <lineage>
        <taxon>Bacteria</taxon>
        <taxon>Bacillati</taxon>
        <taxon>Actinomycetota</taxon>
        <taxon>Coriobacteriia</taxon>
        <taxon>Eggerthellales</taxon>
        <taxon>Eggerthellaceae</taxon>
        <taxon>Eggerthella</taxon>
    </lineage>
</organism>
<dbReference type="InterPro" id="IPR003953">
    <property type="entry name" value="FAD-dep_OxRdtase_2_FAD-bd"/>
</dbReference>
<evidence type="ECO:0000313" key="10">
    <source>
        <dbReference type="Proteomes" id="UP000253857"/>
    </source>
</evidence>
<feature type="domain" description="FAD-dependent oxidoreductase 2 FAD-binding" evidence="5">
    <location>
        <begin position="93"/>
        <end position="553"/>
    </location>
</feature>
<accession>A0A369MUB1</accession>
<keyword evidence="2" id="KW-0285">Flavoprotein</keyword>
<dbReference type="RefSeq" id="WP_009306263.1">
    <property type="nucleotide sequence ID" value="NZ_AP025575.1"/>
</dbReference>
<dbReference type="Gene3D" id="3.90.700.10">
    <property type="entry name" value="Succinate dehydrogenase/fumarate reductase flavoprotein, catalytic domain"/>
    <property type="match status" value="1"/>
</dbReference>
<dbReference type="EMBL" id="PPTX01000006">
    <property type="protein sequence ID" value="RDB80366.1"/>
    <property type="molecule type" value="Genomic_DNA"/>
</dbReference>
<sequence length="584" mass="63053">MNNEKQKKELADGLTRRGFLTLGGVAALGAGAALAGCSPQASSASSAGDAATAASAADAAEGLAPSPWGDYYPWPANPPEITDDMVEEELDCDVAVVGLGVSGVAAFRAASEGGAKVVGIEKGSMPQQRSSQYCYLNGKLTDTFGLPHLDLEAIIKEEFQECASITNYNIVRKFVLGDAEAMDWWIEGADCEILENYEMSMDPSADVPNGVSCMSDPTIDWESEPQAAFPECLNFTDHQAVLDNNFQKGLDAGTGSEAYFGHFAEALIQNDEGRVVGVYARNADTGKYKKINAENGVCLASGCCRSNEDMVRYFAPNLIWNGNGNPWPNMDVEGNRTNTGDGYKLGYWAGASIQQYQCSQMHVMGGPGDTDSQNDSMGFTGPLLRINYNGERFMNEDTCAADAEYPIELQPKHKCFMITDSHFEENAAKCVNTFAATLAEWDERVGDGTIFKGQTLRELFESIDGMDVDAALATVERYNELCEKGVDEDYAKQAKYLMPVTDDGPYYAQRMGVGLCLVMMGGLESNQNAQVLDLERQVIPGLYASGNIQGSRFAIKYPFRLSGHSHAMAMFYGKVAGENAAAGL</sequence>
<reference evidence="9 10" key="1">
    <citation type="journal article" date="2018" name="Elife">
        <title>Discovery and characterization of a prevalent human gut bacterial enzyme sufficient for the inactivation of a family of plant toxins.</title>
        <authorList>
            <person name="Koppel N."/>
            <person name="Bisanz J.E."/>
            <person name="Pandelia M.E."/>
            <person name="Turnbaugh P.J."/>
            <person name="Balskus E.P."/>
        </authorList>
    </citation>
    <scope>NUCLEOTIDE SEQUENCE [LARGE SCALE GENOMIC DNA]</scope>
    <source>
        <strain evidence="8 11">16A</strain>
        <strain evidence="7 10">FAA1-1-60AUCSF</strain>
        <strain evidence="6 9">MR1 #12</strain>
    </source>
</reference>